<dbReference type="Proteomes" id="UP000002384">
    <property type="component" value="Chromosome"/>
</dbReference>
<evidence type="ECO:0000313" key="2">
    <source>
        <dbReference type="Proteomes" id="UP000002384"/>
    </source>
</evidence>
<proteinExistence type="predicted"/>
<protein>
    <submittedName>
        <fullName evidence="1">Uncharacterized protein</fullName>
    </submittedName>
</protein>
<dbReference type="EMBL" id="CP001291">
    <property type="protein sequence ID" value="ACK70234.1"/>
    <property type="molecule type" value="Genomic_DNA"/>
</dbReference>
<accession>B7KCC9</accession>
<dbReference type="HOGENOM" id="CLU_2733303_0_0_3"/>
<organism evidence="1 2">
    <name type="scientific">Gloeothece citriformis (strain PCC 7424)</name>
    <name type="common">Cyanothece sp. (strain PCC 7424)</name>
    <dbReference type="NCBI Taxonomy" id="65393"/>
    <lineage>
        <taxon>Bacteria</taxon>
        <taxon>Bacillati</taxon>
        <taxon>Cyanobacteriota</taxon>
        <taxon>Cyanophyceae</taxon>
        <taxon>Oscillatoriophycideae</taxon>
        <taxon>Chroococcales</taxon>
        <taxon>Aphanothecaceae</taxon>
        <taxon>Gloeothece</taxon>
        <taxon>Gloeothece citriformis</taxon>
    </lineage>
</organism>
<dbReference type="KEGG" id="cyc:PCC7424_1802"/>
<keyword evidence="2" id="KW-1185">Reference proteome</keyword>
<dbReference type="RefSeq" id="WP_012599177.1">
    <property type="nucleotide sequence ID" value="NC_011729.1"/>
</dbReference>
<dbReference type="AlphaFoldDB" id="B7KCC9"/>
<sequence>MKLNIHFNIDINLEEISSEEIKPTEKRSNLIQRLLKAAKAGTLAAIEQSLDHPVVSCVIAAVENLKQTGDN</sequence>
<reference evidence="2" key="1">
    <citation type="journal article" date="2011" name="MBio">
        <title>Novel metabolic attributes of the genus Cyanothece, comprising a group of unicellular nitrogen-fixing Cyanobacteria.</title>
        <authorList>
            <person name="Bandyopadhyay A."/>
            <person name="Elvitigala T."/>
            <person name="Welsh E."/>
            <person name="Stockel J."/>
            <person name="Liberton M."/>
            <person name="Min H."/>
            <person name="Sherman L.A."/>
            <person name="Pakrasi H.B."/>
        </authorList>
    </citation>
    <scope>NUCLEOTIDE SEQUENCE [LARGE SCALE GENOMIC DNA]</scope>
    <source>
        <strain evidence="2">PCC 7424</strain>
    </source>
</reference>
<evidence type="ECO:0000313" key="1">
    <source>
        <dbReference type="EMBL" id="ACK70234.1"/>
    </source>
</evidence>
<name>B7KCC9_GLOC7</name>
<gene>
    <name evidence="1" type="ordered locus">PCC7424_1802</name>
</gene>